<keyword evidence="3" id="KW-1185">Reference proteome</keyword>
<dbReference type="CDD" id="cd04301">
    <property type="entry name" value="NAT_SF"/>
    <property type="match status" value="1"/>
</dbReference>
<evidence type="ECO:0000313" key="3">
    <source>
        <dbReference type="Proteomes" id="UP000184432"/>
    </source>
</evidence>
<dbReference type="RefSeq" id="WP_073315239.1">
    <property type="nucleotide sequence ID" value="NZ_FQYP01000002.1"/>
</dbReference>
<accession>A0A1M6D6F2</accession>
<dbReference type="SUPFAM" id="SSF55729">
    <property type="entry name" value="Acyl-CoA N-acyltransferases (Nat)"/>
    <property type="match status" value="1"/>
</dbReference>
<dbReference type="GO" id="GO:0005840">
    <property type="term" value="C:ribosome"/>
    <property type="evidence" value="ECO:0007669"/>
    <property type="project" value="UniProtKB-KW"/>
</dbReference>
<evidence type="ECO:0000313" key="2">
    <source>
        <dbReference type="EMBL" id="SHI68734.1"/>
    </source>
</evidence>
<dbReference type="Proteomes" id="UP000184432">
    <property type="component" value="Unassembled WGS sequence"/>
</dbReference>
<name>A0A1M6D6F2_9FLAO</name>
<gene>
    <name evidence="2" type="ORF">SAMN04488508_102457</name>
</gene>
<feature type="domain" description="N-acetyltransferase" evidence="1">
    <location>
        <begin position="5"/>
        <end position="175"/>
    </location>
</feature>
<dbReference type="OrthoDB" id="9800604at2"/>
<dbReference type="AlphaFoldDB" id="A0A1M6D6F2"/>
<dbReference type="EMBL" id="FQYP01000002">
    <property type="protein sequence ID" value="SHI68734.1"/>
    <property type="molecule type" value="Genomic_DNA"/>
</dbReference>
<keyword evidence="2" id="KW-0687">Ribonucleoprotein</keyword>
<dbReference type="InterPro" id="IPR016181">
    <property type="entry name" value="Acyl_CoA_acyltransferase"/>
</dbReference>
<dbReference type="STRING" id="570521.SAMN04488508_102457"/>
<dbReference type="PROSITE" id="PS51186">
    <property type="entry name" value="GNAT"/>
    <property type="match status" value="1"/>
</dbReference>
<reference evidence="3" key="1">
    <citation type="submission" date="2016-11" db="EMBL/GenBank/DDBJ databases">
        <authorList>
            <person name="Varghese N."/>
            <person name="Submissions S."/>
        </authorList>
    </citation>
    <scope>NUCLEOTIDE SEQUENCE [LARGE SCALE GENOMIC DNA]</scope>
    <source>
        <strain evidence="3">DSM 22623</strain>
    </source>
</reference>
<keyword evidence="2" id="KW-0689">Ribosomal protein</keyword>
<dbReference type="Gene3D" id="3.40.630.30">
    <property type="match status" value="1"/>
</dbReference>
<dbReference type="GO" id="GO:0016747">
    <property type="term" value="F:acyltransferase activity, transferring groups other than amino-acyl groups"/>
    <property type="evidence" value="ECO:0007669"/>
    <property type="project" value="InterPro"/>
</dbReference>
<dbReference type="InterPro" id="IPR000182">
    <property type="entry name" value="GNAT_dom"/>
</dbReference>
<organism evidence="2 3">
    <name type="scientific">Aquimarina spongiae</name>
    <dbReference type="NCBI Taxonomy" id="570521"/>
    <lineage>
        <taxon>Bacteria</taxon>
        <taxon>Pseudomonadati</taxon>
        <taxon>Bacteroidota</taxon>
        <taxon>Flavobacteriia</taxon>
        <taxon>Flavobacteriales</taxon>
        <taxon>Flavobacteriaceae</taxon>
        <taxon>Aquimarina</taxon>
    </lineage>
</organism>
<proteinExistence type="predicted"/>
<sequence length="175" mass="20682">MLSEIRFEKCSKKDIDILTTISQSFYPEHYAHIWQNQDPSFYLNLSFSKKAFEKDFNIENIIYYLIKKDDINLGLLKIRKDELVQDYTNNEALQLEKIYLLQSSTGLGIGKKAMQFIIEYARSINKKVIWLDVMTTSKALDFYKKIGFATVYHYELDYPGLKDGYRGMQRMILKL</sequence>
<dbReference type="Pfam" id="PF00583">
    <property type="entry name" value="Acetyltransf_1"/>
    <property type="match status" value="1"/>
</dbReference>
<protein>
    <submittedName>
        <fullName evidence="2">Ribosomal protein S18 acetylase RimI</fullName>
    </submittedName>
</protein>
<evidence type="ECO:0000259" key="1">
    <source>
        <dbReference type="PROSITE" id="PS51186"/>
    </source>
</evidence>